<gene>
    <name evidence="1" type="ORF">L195_g023236</name>
</gene>
<sequence>MHADPMIELDDEIPADNSTKKIVNNNTNEIFKEIDAAERQNGNDAAMITTSKRQNDNDFNHSAYEEFLEEEIAQVHVSDSEEEDVAETQIMLQQPALPHM</sequence>
<dbReference type="ExpressionAtlas" id="A0A2K3NA94">
    <property type="expression patterns" value="baseline"/>
</dbReference>
<organism evidence="1 2">
    <name type="scientific">Trifolium pratense</name>
    <name type="common">Red clover</name>
    <dbReference type="NCBI Taxonomy" id="57577"/>
    <lineage>
        <taxon>Eukaryota</taxon>
        <taxon>Viridiplantae</taxon>
        <taxon>Streptophyta</taxon>
        <taxon>Embryophyta</taxon>
        <taxon>Tracheophyta</taxon>
        <taxon>Spermatophyta</taxon>
        <taxon>Magnoliopsida</taxon>
        <taxon>eudicotyledons</taxon>
        <taxon>Gunneridae</taxon>
        <taxon>Pentapetalae</taxon>
        <taxon>rosids</taxon>
        <taxon>fabids</taxon>
        <taxon>Fabales</taxon>
        <taxon>Fabaceae</taxon>
        <taxon>Papilionoideae</taxon>
        <taxon>50 kb inversion clade</taxon>
        <taxon>NPAAA clade</taxon>
        <taxon>Hologalegina</taxon>
        <taxon>IRL clade</taxon>
        <taxon>Trifolieae</taxon>
        <taxon>Trifolium</taxon>
    </lineage>
</organism>
<protein>
    <submittedName>
        <fullName evidence="1">Uncharacterized protein</fullName>
    </submittedName>
</protein>
<reference evidence="1 2" key="1">
    <citation type="journal article" date="2014" name="Am. J. Bot.">
        <title>Genome assembly and annotation for red clover (Trifolium pratense; Fabaceae).</title>
        <authorList>
            <person name="Istvanek J."/>
            <person name="Jaros M."/>
            <person name="Krenek A."/>
            <person name="Repkova J."/>
        </authorList>
    </citation>
    <scope>NUCLEOTIDE SEQUENCE [LARGE SCALE GENOMIC DNA]</scope>
    <source>
        <strain evidence="2">cv. Tatra</strain>
        <tissue evidence="1">Young leaves</tissue>
    </source>
</reference>
<dbReference type="AlphaFoldDB" id="A0A2K3NA94"/>
<proteinExistence type="predicted"/>
<evidence type="ECO:0000313" key="2">
    <source>
        <dbReference type="Proteomes" id="UP000236291"/>
    </source>
</evidence>
<accession>A0A2K3NA94</accession>
<dbReference type="Proteomes" id="UP000236291">
    <property type="component" value="Unassembled WGS sequence"/>
</dbReference>
<comment type="caution">
    <text evidence="1">The sequence shown here is derived from an EMBL/GenBank/DDBJ whole genome shotgun (WGS) entry which is preliminary data.</text>
</comment>
<evidence type="ECO:0000313" key="1">
    <source>
        <dbReference type="EMBL" id="PNX99963.1"/>
    </source>
</evidence>
<name>A0A2K3NA94_TRIPR</name>
<reference evidence="1 2" key="2">
    <citation type="journal article" date="2017" name="Front. Plant Sci.">
        <title>Gene Classification and Mining of Molecular Markers Useful in Red Clover (Trifolium pratense) Breeding.</title>
        <authorList>
            <person name="Istvanek J."/>
            <person name="Dluhosova J."/>
            <person name="Dluhos P."/>
            <person name="Patkova L."/>
            <person name="Nedelnik J."/>
            <person name="Repkova J."/>
        </authorList>
    </citation>
    <scope>NUCLEOTIDE SEQUENCE [LARGE SCALE GENOMIC DNA]</scope>
    <source>
        <strain evidence="2">cv. Tatra</strain>
        <tissue evidence="1">Young leaves</tissue>
    </source>
</reference>
<dbReference type="EMBL" id="ASHM01018363">
    <property type="protein sequence ID" value="PNX99963.1"/>
    <property type="molecule type" value="Genomic_DNA"/>
</dbReference>